<proteinExistence type="predicted"/>
<dbReference type="RefSeq" id="WP_089283846.1">
    <property type="nucleotide sequence ID" value="NZ_FZOJ01000017.1"/>
</dbReference>
<dbReference type="AlphaFoldDB" id="A0A239GHJ0"/>
<gene>
    <name evidence="1" type="ORF">SAMN05446037_101716</name>
</gene>
<dbReference type="Proteomes" id="UP000198304">
    <property type="component" value="Unassembled WGS sequence"/>
</dbReference>
<sequence length="153" mass="17555">MKLKQIIIDADIYIKIGSSQKYRYLEILFPAIAEKIYMHKVVYDEIMIPACAKEQVDALIQIGILELINEAQLSDIKKSIYNRTFASLASVMINPKREKKNRGEVSSLAMAKTQSISHFGTDEKDLQPIIDEKLNSRIDNIHCIRIMDIIQMI</sequence>
<dbReference type="OrthoDB" id="2081792at2"/>
<protein>
    <recommendedName>
        <fullName evidence="3">PIN domain-containing protein</fullName>
    </recommendedName>
</protein>
<evidence type="ECO:0008006" key="3">
    <source>
        <dbReference type="Google" id="ProtNLM"/>
    </source>
</evidence>
<evidence type="ECO:0000313" key="2">
    <source>
        <dbReference type="Proteomes" id="UP000198304"/>
    </source>
</evidence>
<evidence type="ECO:0000313" key="1">
    <source>
        <dbReference type="EMBL" id="SNS68610.1"/>
    </source>
</evidence>
<keyword evidence="2" id="KW-1185">Reference proteome</keyword>
<dbReference type="EMBL" id="FZOJ01000017">
    <property type="protein sequence ID" value="SNS68610.1"/>
    <property type="molecule type" value="Genomic_DNA"/>
</dbReference>
<name>A0A239GHJ0_9FIRM</name>
<organism evidence="1 2">
    <name type="scientific">Anaerovirgula multivorans</name>
    <dbReference type="NCBI Taxonomy" id="312168"/>
    <lineage>
        <taxon>Bacteria</taxon>
        <taxon>Bacillati</taxon>
        <taxon>Bacillota</taxon>
        <taxon>Clostridia</taxon>
        <taxon>Peptostreptococcales</taxon>
        <taxon>Natronincolaceae</taxon>
        <taxon>Anaerovirgula</taxon>
    </lineage>
</organism>
<reference evidence="1 2" key="1">
    <citation type="submission" date="2017-06" db="EMBL/GenBank/DDBJ databases">
        <authorList>
            <person name="Kim H.J."/>
            <person name="Triplett B.A."/>
        </authorList>
    </citation>
    <scope>NUCLEOTIDE SEQUENCE [LARGE SCALE GENOMIC DNA]</scope>
    <source>
        <strain evidence="1 2">SCA</strain>
    </source>
</reference>
<accession>A0A239GHJ0</accession>